<dbReference type="Proteomes" id="UP000807825">
    <property type="component" value="Unassembled WGS sequence"/>
</dbReference>
<proteinExistence type="predicted"/>
<dbReference type="AlphaFoldDB" id="A0A9D6V8X4"/>
<accession>A0A9D6V8X4</accession>
<evidence type="ECO:0000313" key="3">
    <source>
        <dbReference type="Proteomes" id="UP000807825"/>
    </source>
</evidence>
<sequence>METLANFFESINKFLGVSTPMELVFHPVFMGVMIVLFLYALFTGMKYFAITVGGLMGGAAVIHYLYPQQASDLGGLIKFVGAMGALGLVLLYIGFIRD</sequence>
<reference evidence="2" key="1">
    <citation type="submission" date="2020-07" db="EMBL/GenBank/DDBJ databases">
        <title>Huge and variable diversity of episymbiotic CPR bacteria and DPANN archaea in groundwater ecosystems.</title>
        <authorList>
            <person name="He C.Y."/>
            <person name="Keren R."/>
            <person name="Whittaker M."/>
            <person name="Farag I.F."/>
            <person name="Doudna J."/>
            <person name="Cate J.H.D."/>
            <person name="Banfield J.F."/>
        </authorList>
    </citation>
    <scope>NUCLEOTIDE SEQUENCE</scope>
    <source>
        <strain evidence="2">NC_groundwater_1664_Pr3_B-0.1um_52_9</strain>
    </source>
</reference>
<keyword evidence="1" id="KW-0812">Transmembrane</keyword>
<feature type="transmembrane region" description="Helical" evidence="1">
    <location>
        <begin position="23"/>
        <end position="42"/>
    </location>
</feature>
<organism evidence="2 3">
    <name type="scientific">Desulfomonile tiedjei</name>
    <dbReference type="NCBI Taxonomy" id="2358"/>
    <lineage>
        <taxon>Bacteria</taxon>
        <taxon>Pseudomonadati</taxon>
        <taxon>Thermodesulfobacteriota</taxon>
        <taxon>Desulfomonilia</taxon>
        <taxon>Desulfomonilales</taxon>
        <taxon>Desulfomonilaceae</taxon>
        <taxon>Desulfomonile</taxon>
    </lineage>
</organism>
<gene>
    <name evidence="2" type="ORF">HY912_21610</name>
</gene>
<feature type="transmembrane region" description="Helical" evidence="1">
    <location>
        <begin position="73"/>
        <end position="95"/>
    </location>
</feature>
<name>A0A9D6V8X4_9BACT</name>
<feature type="transmembrane region" description="Helical" evidence="1">
    <location>
        <begin position="47"/>
        <end position="67"/>
    </location>
</feature>
<keyword evidence="1" id="KW-1133">Transmembrane helix</keyword>
<comment type="caution">
    <text evidence="2">The sequence shown here is derived from an EMBL/GenBank/DDBJ whole genome shotgun (WGS) entry which is preliminary data.</text>
</comment>
<evidence type="ECO:0000256" key="1">
    <source>
        <dbReference type="SAM" id="Phobius"/>
    </source>
</evidence>
<protein>
    <submittedName>
        <fullName evidence="2">Uncharacterized protein</fullName>
    </submittedName>
</protein>
<keyword evidence="1" id="KW-0472">Membrane</keyword>
<evidence type="ECO:0000313" key="2">
    <source>
        <dbReference type="EMBL" id="MBI5252101.1"/>
    </source>
</evidence>
<dbReference type="EMBL" id="JACRDE010000566">
    <property type="protein sequence ID" value="MBI5252101.1"/>
    <property type="molecule type" value="Genomic_DNA"/>
</dbReference>